<proteinExistence type="predicted"/>
<reference evidence="2" key="1">
    <citation type="journal article" date="2023" name="Genome Biol. Evol.">
        <title>First Whole Genome Sequence and Flow Cytometry Genome Size Data for the Lichen-Forming Fungus Ramalina farinacea (Ascomycota).</title>
        <authorList>
            <person name="Llewellyn T."/>
            <person name="Mian S."/>
            <person name="Hill R."/>
            <person name="Leitch I.J."/>
            <person name="Gaya E."/>
        </authorList>
    </citation>
    <scope>NUCLEOTIDE SEQUENCE</scope>
    <source>
        <strain evidence="2">LIQ254RAFAR</strain>
    </source>
</reference>
<dbReference type="AlphaFoldDB" id="A0AA43QMJ7"/>
<gene>
    <name evidence="2" type="ORF">OHK93_007892</name>
</gene>
<evidence type="ECO:0000256" key="1">
    <source>
        <dbReference type="SAM" id="MobiDB-lite"/>
    </source>
</evidence>
<evidence type="ECO:0000313" key="2">
    <source>
        <dbReference type="EMBL" id="MDI1488617.1"/>
    </source>
</evidence>
<accession>A0AA43QMJ7</accession>
<dbReference type="Proteomes" id="UP001161017">
    <property type="component" value="Unassembled WGS sequence"/>
</dbReference>
<evidence type="ECO:0000313" key="3">
    <source>
        <dbReference type="Proteomes" id="UP001161017"/>
    </source>
</evidence>
<sequence>MGMATQLHSFLTEDNLQIIGHGVMTQRINSMDKDTLMKPTKHADSLPPHRSKLAHSSKTWTKDKSQEANTSPGYKVSAQMAYGTKASFHASKQGPDDGLTPVFKHKVTPVKTGTETSDTKISDHFSDGADTSEPKQSAKKTKVVKKGIAQIVKKKQKKGGWKYVDEY</sequence>
<comment type="caution">
    <text evidence="2">The sequence shown here is derived from an EMBL/GenBank/DDBJ whole genome shotgun (WGS) entry which is preliminary data.</text>
</comment>
<organism evidence="2 3">
    <name type="scientific">Ramalina farinacea</name>
    <dbReference type="NCBI Taxonomy" id="258253"/>
    <lineage>
        <taxon>Eukaryota</taxon>
        <taxon>Fungi</taxon>
        <taxon>Dikarya</taxon>
        <taxon>Ascomycota</taxon>
        <taxon>Pezizomycotina</taxon>
        <taxon>Lecanoromycetes</taxon>
        <taxon>OSLEUM clade</taxon>
        <taxon>Lecanoromycetidae</taxon>
        <taxon>Lecanorales</taxon>
        <taxon>Lecanorineae</taxon>
        <taxon>Ramalinaceae</taxon>
        <taxon>Ramalina</taxon>
    </lineage>
</organism>
<feature type="region of interest" description="Disordered" evidence="1">
    <location>
        <begin position="37"/>
        <end position="73"/>
    </location>
</feature>
<keyword evidence="3" id="KW-1185">Reference proteome</keyword>
<feature type="region of interest" description="Disordered" evidence="1">
    <location>
        <begin position="108"/>
        <end position="145"/>
    </location>
</feature>
<protein>
    <submittedName>
        <fullName evidence="2">Uncharacterized protein</fullName>
    </submittedName>
</protein>
<dbReference type="EMBL" id="JAPUFD010000007">
    <property type="protein sequence ID" value="MDI1488617.1"/>
    <property type="molecule type" value="Genomic_DNA"/>
</dbReference>
<name>A0AA43QMJ7_9LECA</name>
<feature type="compositionally biased region" description="Basic and acidic residues" evidence="1">
    <location>
        <begin position="117"/>
        <end position="127"/>
    </location>
</feature>